<sequence length="73" mass="7573">MNPWAVAGILPIGQYTVNRHTFTFLIAVIKAAVAGAAVGALVMCSADVKVVQAPKELRVLANVSVGSPNVVEQ</sequence>
<protein>
    <submittedName>
        <fullName evidence="2">Uncharacterized protein</fullName>
    </submittedName>
</protein>
<keyword evidence="1" id="KW-1133">Transmembrane helix</keyword>
<evidence type="ECO:0000256" key="1">
    <source>
        <dbReference type="SAM" id="Phobius"/>
    </source>
</evidence>
<keyword evidence="1" id="KW-0812">Transmembrane</keyword>
<accession>A0A6J5T9U5</accession>
<dbReference type="EMBL" id="LR797821">
    <property type="protein sequence ID" value="CAB4241331.1"/>
    <property type="molecule type" value="Genomic_DNA"/>
</dbReference>
<gene>
    <name evidence="2" type="ORF">UFOVP60_18</name>
</gene>
<reference evidence="2" key="1">
    <citation type="submission" date="2020-05" db="EMBL/GenBank/DDBJ databases">
        <authorList>
            <person name="Chiriac C."/>
            <person name="Salcher M."/>
            <person name="Ghai R."/>
            <person name="Kavagutti S V."/>
        </authorList>
    </citation>
    <scope>NUCLEOTIDE SEQUENCE</scope>
</reference>
<organism evidence="2">
    <name type="scientific">uncultured Caudovirales phage</name>
    <dbReference type="NCBI Taxonomy" id="2100421"/>
    <lineage>
        <taxon>Viruses</taxon>
        <taxon>Duplodnaviria</taxon>
        <taxon>Heunggongvirae</taxon>
        <taxon>Uroviricota</taxon>
        <taxon>Caudoviricetes</taxon>
        <taxon>Peduoviridae</taxon>
        <taxon>Maltschvirus</taxon>
        <taxon>Maltschvirus maltsch</taxon>
    </lineage>
</organism>
<evidence type="ECO:0000313" key="2">
    <source>
        <dbReference type="EMBL" id="CAB4241331.1"/>
    </source>
</evidence>
<name>A0A6J5T9U5_9CAUD</name>
<keyword evidence="1" id="KW-0472">Membrane</keyword>
<proteinExistence type="predicted"/>
<feature type="transmembrane region" description="Helical" evidence="1">
    <location>
        <begin position="20"/>
        <end position="42"/>
    </location>
</feature>